<comment type="caution">
    <text evidence="4">The sequence shown here is derived from an EMBL/GenBank/DDBJ whole genome shotgun (WGS) entry which is preliminary data.</text>
</comment>
<dbReference type="PANTHER" id="PTHR43283:SF11">
    <property type="entry name" value="BETA-LACTAMASE-RELATED DOMAIN-CONTAINING PROTEIN"/>
    <property type="match status" value="1"/>
</dbReference>
<feature type="chain" id="PRO_5030525592" evidence="2">
    <location>
        <begin position="27"/>
        <end position="389"/>
    </location>
</feature>
<dbReference type="Proteomes" id="UP000567293">
    <property type="component" value="Unassembled WGS sequence"/>
</dbReference>
<organism evidence="4 5">
    <name type="scientific">Candidatus Acidiferrum panamense</name>
    <dbReference type="NCBI Taxonomy" id="2741543"/>
    <lineage>
        <taxon>Bacteria</taxon>
        <taxon>Pseudomonadati</taxon>
        <taxon>Acidobacteriota</taxon>
        <taxon>Terriglobia</taxon>
        <taxon>Candidatus Acidiferrales</taxon>
        <taxon>Candidatus Acidiferrum</taxon>
    </lineage>
</organism>
<reference evidence="4" key="1">
    <citation type="submission" date="2020-06" db="EMBL/GenBank/DDBJ databases">
        <title>Legume-microbial interactions unlock mineral nutrients during tropical forest succession.</title>
        <authorList>
            <person name="Epihov D.Z."/>
        </authorList>
    </citation>
    <scope>NUCLEOTIDE SEQUENCE [LARGE SCALE GENOMIC DNA]</scope>
    <source>
        <strain evidence="4">Pan2503</strain>
    </source>
</reference>
<evidence type="ECO:0000256" key="1">
    <source>
        <dbReference type="ARBA" id="ARBA00022801"/>
    </source>
</evidence>
<dbReference type="GO" id="GO:0016787">
    <property type="term" value="F:hydrolase activity"/>
    <property type="evidence" value="ECO:0007669"/>
    <property type="project" value="UniProtKB-KW"/>
</dbReference>
<name>A0A7V8NMS3_9BACT</name>
<dbReference type="Gene3D" id="3.40.710.10">
    <property type="entry name" value="DD-peptidase/beta-lactamase superfamily"/>
    <property type="match status" value="1"/>
</dbReference>
<sequence length="389" mass="42999">MTTRWLNRSSLLALPLLAAMLAPRLAAETKHATYFPAAGAWQHKAAAEVAMDARKLKEAVSWAEAHGSMWDFQKDQVRTFGKVLGALPAHRAATNGVILRHGYIVAEFGDTTTNDPVYSVAKSFLSTTASIAVAKGLIRSVDDRVADYVHDGGYDSPHYAKITWKNHLQQESEWEGELWGKNANFVGVEEFGNGQRTPREIHEPGTYYEYNDVRINRLALSLARVFGKPLPEVLKENLMNPIGASAEWKWQGYGAKSTVAINGTPVESVSGGTRWGGGLWINSRDLARFGLLILNHGKWEGRQLVSEKWLEQATTPSAHGPDYGYLWWLNTRQKQWPSGPASSFAAIGNGGNIIWIDPDDDIVLVWHWHQPGMAVDGMIQRIVASVTGS</sequence>
<evidence type="ECO:0000256" key="2">
    <source>
        <dbReference type="SAM" id="SignalP"/>
    </source>
</evidence>
<keyword evidence="2" id="KW-0732">Signal</keyword>
<evidence type="ECO:0000259" key="3">
    <source>
        <dbReference type="Pfam" id="PF00144"/>
    </source>
</evidence>
<evidence type="ECO:0000313" key="4">
    <source>
        <dbReference type="EMBL" id="MBA0084141.1"/>
    </source>
</evidence>
<proteinExistence type="predicted"/>
<dbReference type="InterPro" id="IPR012338">
    <property type="entry name" value="Beta-lactam/transpept-like"/>
</dbReference>
<keyword evidence="1 4" id="KW-0378">Hydrolase</keyword>
<accession>A0A7V8NMS3</accession>
<evidence type="ECO:0000313" key="5">
    <source>
        <dbReference type="Proteomes" id="UP000567293"/>
    </source>
</evidence>
<gene>
    <name evidence="4" type="ORF">HRJ53_04015</name>
</gene>
<dbReference type="Pfam" id="PF00144">
    <property type="entry name" value="Beta-lactamase"/>
    <property type="match status" value="1"/>
</dbReference>
<keyword evidence="5" id="KW-1185">Reference proteome</keyword>
<dbReference type="InterPro" id="IPR050789">
    <property type="entry name" value="Diverse_Enzym_Activities"/>
</dbReference>
<protein>
    <submittedName>
        <fullName evidence="4">Serine hydrolase</fullName>
    </submittedName>
</protein>
<dbReference type="AlphaFoldDB" id="A0A7V8NMS3"/>
<dbReference type="InterPro" id="IPR001466">
    <property type="entry name" value="Beta-lactam-related"/>
</dbReference>
<feature type="signal peptide" evidence="2">
    <location>
        <begin position="1"/>
        <end position="26"/>
    </location>
</feature>
<dbReference type="PANTHER" id="PTHR43283">
    <property type="entry name" value="BETA-LACTAMASE-RELATED"/>
    <property type="match status" value="1"/>
</dbReference>
<feature type="domain" description="Beta-lactamase-related" evidence="3">
    <location>
        <begin position="116"/>
        <end position="375"/>
    </location>
</feature>
<dbReference type="SUPFAM" id="SSF56601">
    <property type="entry name" value="beta-lactamase/transpeptidase-like"/>
    <property type="match status" value="1"/>
</dbReference>
<dbReference type="EMBL" id="JACDQQ010000389">
    <property type="protein sequence ID" value="MBA0084141.1"/>
    <property type="molecule type" value="Genomic_DNA"/>
</dbReference>